<protein>
    <submittedName>
        <fullName evidence="2">Uncharacterized protein</fullName>
    </submittedName>
</protein>
<organism evidence="2 3">
    <name type="scientific">Alcaligenes endophyticus</name>
    <dbReference type="NCBI Taxonomy" id="1929088"/>
    <lineage>
        <taxon>Bacteria</taxon>
        <taxon>Pseudomonadati</taxon>
        <taxon>Pseudomonadota</taxon>
        <taxon>Betaproteobacteria</taxon>
        <taxon>Burkholderiales</taxon>
        <taxon>Alcaligenaceae</taxon>
        <taxon>Alcaligenes</taxon>
    </lineage>
</organism>
<feature type="transmembrane region" description="Helical" evidence="1">
    <location>
        <begin position="12"/>
        <end position="36"/>
    </location>
</feature>
<accession>A0ABT8EN97</accession>
<dbReference type="EMBL" id="JAJHNU010000005">
    <property type="protein sequence ID" value="MDN4122739.1"/>
    <property type="molecule type" value="Genomic_DNA"/>
</dbReference>
<keyword evidence="1" id="KW-0472">Membrane</keyword>
<evidence type="ECO:0000313" key="3">
    <source>
        <dbReference type="Proteomes" id="UP001168613"/>
    </source>
</evidence>
<sequence length="133" mass="14928">MLSTFVHYALPFSATLLVACAFACLVSGLYLFLFNLRKTNQALKHPYLEKYSWEQLPLSLKMGILLDYFIRLNFSNSRGWIFGQANTLLPHVKADTVPLSVKWPLMGFWGGCLLGIISMLSVWALIGLQTALA</sequence>
<evidence type="ECO:0000256" key="1">
    <source>
        <dbReference type="SAM" id="Phobius"/>
    </source>
</evidence>
<keyword evidence="3" id="KW-1185">Reference proteome</keyword>
<dbReference type="RefSeq" id="WP_266123741.1">
    <property type="nucleotide sequence ID" value="NZ_JAJHNU010000005.1"/>
</dbReference>
<gene>
    <name evidence="2" type="ORF">LMS43_15720</name>
</gene>
<keyword evidence="1" id="KW-0812">Transmembrane</keyword>
<name>A0ABT8EN97_9BURK</name>
<keyword evidence="1" id="KW-1133">Transmembrane helix</keyword>
<comment type="caution">
    <text evidence="2">The sequence shown here is derived from an EMBL/GenBank/DDBJ whole genome shotgun (WGS) entry which is preliminary data.</text>
</comment>
<evidence type="ECO:0000313" key="2">
    <source>
        <dbReference type="EMBL" id="MDN4122739.1"/>
    </source>
</evidence>
<proteinExistence type="predicted"/>
<reference evidence="2" key="1">
    <citation type="submission" date="2021-11" db="EMBL/GenBank/DDBJ databases">
        <title>Draft genome sequence of Alcaligenes endophyticus type strain CCUG 75668T.</title>
        <authorList>
            <person name="Salva-Serra F."/>
            <person name="Duran R.E."/>
            <person name="Seeger M."/>
            <person name="Moore E.R.B."/>
            <person name="Jaen-Luchoro D."/>
        </authorList>
    </citation>
    <scope>NUCLEOTIDE SEQUENCE</scope>
    <source>
        <strain evidence="2">CCUG 75668</strain>
    </source>
</reference>
<feature type="transmembrane region" description="Helical" evidence="1">
    <location>
        <begin position="108"/>
        <end position="128"/>
    </location>
</feature>
<dbReference type="Proteomes" id="UP001168613">
    <property type="component" value="Unassembled WGS sequence"/>
</dbReference>